<dbReference type="RefSeq" id="WP_419192229.1">
    <property type="nucleotide sequence ID" value="NZ_CP036287.1"/>
</dbReference>
<dbReference type="EMBL" id="CP036287">
    <property type="protein sequence ID" value="QDU66533.1"/>
    <property type="molecule type" value="Genomic_DNA"/>
</dbReference>
<evidence type="ECO:0000259" key="2">
    <source>
        <dbReference type="Pfam" id="PF12728"/>
    </source>
</evidence>
<sequence>MSGSNDPDILNIEQAAALLGVSVKTFNKVLHSQDLPARKIGREWKFSRSHLIDWVGAGRSSEFYKDSQADNADMVSPQPPTSSNGTSQAESPAGRRSSEPSEERRTSGWRLSLD</sequence>
<dbReference type="InterPro" id="IPR009061">
    <property type="entry name" value="DNA-bd_dom_put_sf"/>
</dbReference>
<accession>A0A518BHW8</accession>
<feature type="compositionally biased region" description="Basic and acidic residues" evidence="1">
    <location>
        <begin position="96"/>
        <end position="106"/>
    </location>
</feature>
<evidence type="ECO:0000256" key="1">
    <source>
        <dbReference type="SAM" id="MobiDB-lite"/>
    </source>
</evidence>
<feature type="domain" description="Helix-turn-helix" evidence="2">
    <location>
        <begin position="10"/>
        <end position="55"/>
    </location>
</feature>
<dbReference type="Pfam" id="PF12728">
    <property type="entry name" value="HTH_17"/>
    <property type="match status" value="1"/>
</dbReference>
<feature type="region of interest" description="Disordered" evidence="1">
    <location>
        <begin position="65"/>
        <end position="114"/>
    </location>
</feature>
<dbReference type="SUPFAM" id="SSF46955">
    <property type="entry name" value="Putative DNA-binding domain"/>
    <property type="match status" value="1"/>
</dbReference>
<protein>
    <submittedName>
        <fullName evidence="3">Helix-turn-helix domain protein</fullName>
    </submittedName>
</protein>
<dbReference type="AlphaFoldDB" id="A0A518BHW8"/>
<evidence type="ECO:0000313" key="3">
    <source>
        <dbReference type="EMBL" id="QDU66533.1"/>
    </source>
</evidence>
<dbReference type="InterPro" id="IPR010093">
    <property type="entry name" value="SinI_DNA-bd"/>
</dbReference>
<name>A0A518BHW8_9BACT</name>
<reference evidence="3 4" key="1">
    <citation type="submission" date="2019-02" db="EMBL/GenBank/DDBJ databases">
        <title>Deep-cultivation of Planctomycetes and their phenomic and genomic characterization uncovers novel biology.</title>
        <authorList>
            <person name="Wiegand S."/>
            <person name="Jogler M."/>
            <person name="Boedeker C."/>
            <person name="Pinto D."/>
            <person name="Vollmers J."/>
            <person name="Rivas-Marin E."/>
            <person name="Kohn T."/>
            <person name="Peeters S.H."/>
            <person name="Heuer A."/>
            <person name="Rast P."/>
            <person name="Oberbeckmann S."/>
            <person name="Bunk B."/>
            <person name="Jeske O."/>
            <person name="Meyerdierks A."/>
            <person name="Storesund J.E."/>
            <person name="Kallscheuer N."/>
            <person name="Luecker S."/>
            <person name="Lage O.M."/>
            <person name="Pohl T."/>
            <person name="Merkel B.J."/>
            <person name="Hornburger P."/>
            <person name="Mueller R.-W."/>
            <person name="Bruemmer F."/>
            <person name="Labrenz M."/>
            <person name="Spormann A.M."/>
            <person name="Op den Camp H."/>
            <person name="Overmann J."/>
            <person name="Amann R."/>
            <person name="Jetten M.S.M."/>
            <person name="Mascher T."/>
            <person name="Medema M.H."/>
            <person name="Devos D.P."/>
            <person name="Kaster A.-K."/>
            <person name="Ovreas L."/>
            <person name="Rohde M."/>
            <person name="Galperin M.Y."/>
            <person name="Jogler C."/>
        </authorList>
    </citation>
    <scope>NUCLEOTIDE SEQUENCE [LARGE SCALE GENOMIC DNA]</scope>
    <source>
        <strain evidence="3 4">Pla133</strain>
    </source>
</reference>
<dbReference type="KEGG" id="pbap:Pla133_16090"/>
<keyword evidence="4" id="KW-1185">Reference proteome</keyword>
<dbReference type="InterPro" id="IPR041657">
    <property type="entry name" value="HTH_17"/>
</dbReference>
<organism evidence="3 4">
    <name type="scientific">Engelhardtia mirabilis</name>
    <dbReference type="NCBI Taxonomy" id="2528011"/>
    <lineage>
        <taxon>Bacteria</taxon>
        <taxon>Pseudomonadati</taxon>
        <taxon>Planctomycetota</taxon>
        <taxon>Planctomycetia</taxon>
        <taxon>Planctomycetia incertae sedis</taxon>
        <taxon>Engelhardtia</taxon>
    </lineage>
</organism>
<gene>
    <name evidence="3" type="ORF">Pla133_16090</name>
</gene>
<dbReference type="NCBIfam" id="TIGR01764">
    <property type="entry name" value="excise"/>
    <property type="match status" value="1"/>
</dbReference>
<dbReference type="Proteomes" id="UP000316921">
    <property type="component" value="Chromosome"/>
</dbReference>
<dbReference type="GO" id="GO:0003677">
    <property type="term" value="F:DNA binding"/>
    <property type="evidence" value="ECO:0007669"/>
    <property type="project" value="InterPro"/>
</dbReference>
<proteinExistence type="predicted"/>
<evidence type="ECO:0000313" key="4">
    <source>
        <dbReference type="Proteomes" id="UP000316921"/>
    </source>
</evidence>